<dbReference type="EMBL" id="CP008877">
    <property type="protein sequence ID" value="AIF68369.1"/>
    <property type="molecule type" value="Genomic_DNA"/>
</dbReference>
<proteinExistence type="predicted"/>
<feature type="transmembrane region" description="Helical" evidence="1">
    <location>
        <begin position="53"/>
        <end position="77"/>
    </location>
</feature>
<geneLocation type="plasmid" evidence="2 3">
    <name>pT1</name>
</geneLocation>
<dbReference type="KEGG" id="tap:GZ22_18175"/>
<dbReference type="AlphaFoldDB" id="A0A075LPU0"/>
<feature type="transmembrane region" description="Helical" evidence="1">
    <location>
        <begin position="98"/>
        <end position="121"/>
    </location>
</feature>
<reference evidence="2 3" key="1">
    <citation type="submission" date="2014-07" db="EMBL/GenBank/DDBJ databases">
        <title>Complete genome sequence of a moderately halophilic bacterium Terribacillus aidingensis MP602, isolated from Cryptomeria fortunei in Tianmu mountain in China.</title>
        <authorList>
            <person name="Wang Y."/>
            <person name="Lu P."/>
            <person name="Zhang L."/>
        </authorList>
    </citation>
    <scope>NUCLEOTIDE SEQUENCE [LARGE SCALE GENOMIC DNA]</scope>
    <source>
        <strain evidence="2 3">MP602</strain>
        <plasmid evidence="2 3">pT1</plasmid>
    </source>
</reference>
<keyword evidence="1" id="KW-1133">Transmembrane helix</keyword>
<dbReference type="GeneID" id="34223423"/>
<evidence type="ECO:0000313" key="2">
    <source>
        <dbReference type="EMBL" id="AIF68369.1"/>
    </source>
</evidence>
<protein>
    <submittedName>
        <fullName evidence="2">Membrane protein</fullName>
    </submittedName>
</protein>
<feature type="transmembrane region" description="Helical" evidence="1">
    <location>
        <begin position="133"/>
        <end position="154"/>
    </location>
</feature>
<organism evidence="2 3">
    <name type="scientific">Terribacillus saccharophilus</name>
    <dbReference type="NCBI Taxonomy" id="361277"/>
    <lineage>
        <taxon>Bacteria</taxon>
        <taxon>Bacillati</taxon>
        <taxon>Bacillota</taxon>
        <taxon>Bacilli</taxon>
        <taxon>Bacillales</taxon>
        <taxon>Bacillaceae</taxon>
        <taxon>Terribacillus</taxon>
    </lineage>
</organism>
<dbReference type="HOGENOM" id="CLU_1213645_0_0_9"/>
<feature type="transmembrane region" description="Helical" evidence="1">
    <location>
        <begin position="12"/>
        <end position="33"/>
    </location>
</feature>
<dbReference type="OrthoDB" id="2580477at2"/>
<name>A0A075LPU0_9BACI</name>
<evidence type="ECO:0000256" key="1">
    <source>
        <dbReference type="SAM" id="Phobius"/>
    </source>
</evidence>
<keyword evidence="2" id="KW-0614">Plasmid</keyword>
<keyword evidence="1" id="KW-0812">Transmembrane</keyword>
<feature type="transmembrane region" description="Helical" evidence="1">
    <location>
        <begin position="161"/>
        <end position="180"/>
    </location>
</feature>
<keyword evidence="1" id="KW-0472">Membrane</keyword>
<dbReference type="Proteomes" id="UP000027980">
    <property type="component" value="Plasmid pT1"/>
</dbReference>
<dbReference type="RefSeq" id="WP_041592290.1">
    <property type="nucleotide sequence ID" value="NZ_CP008877.1"/>
</dbReference>
<gene>
    <name evidence="2" type="ORF">GZ22_18175</name>
</gene>
<evidence type="ECO:0000313" key="3">
    <source>
        <dbReference type="Proteomes" id="UP000027980"/>
    </source>
</evidence>
<feature type="transmembrane region" description="Helical" evidence="1">
    <location>
        <begin position="204"/>
        <end position="224"/>
    </location>
</feature>
<sequence length="229" mass="25674">MFAVCFREFKSLFKSIRSLIIIGVIFGVTLGAAKLVSSFQSQLQEFGLGDSAYATGLLILILIASPLFVSTLTHNTINEEVKSRTIRFIATKTSRENIVFGKFLGNLFFWIVCLFIALLLITPFSKAFHVSELMEGIVFVSYFVGLSTLLSTLIPKPGVTGFLGMAIAVIVPIVGLWSIASENIFLKIYSYITPYYFFSHDNDSYIYIVLIYPIIFLVMSLITIRKRDL</sequence>
<accession>A0A075LPU0</accession>